<gene>
    <name evidence="3" type="ORF">CAK95_26655</name>
</gene>
<dbReference type="InterPro" id="IPR020556">
    <property type="entry name" value="Amidase_CS"/>
</dbReference>
<evidence type="ECO:0000256" key="1">
    <source>
        <dbReference type="ARBA" id="ARBA00003871"/>
    </source>
</evidence>
<dbReference type="STRING" id="1235591.CAK95_26655"/>
<dbReference type="PANTHER" id="PTHR11895:SF176">
    <property type="entry name" value="AMIDASE AMID-RELATED"/>
    <property type="match status" value="1"/>
</dbReference>
<reference evidence="3 4" key="1">
    <citation type="submission" date="2017-05" db="EMBL/GenBank/DDBJ databases">
        <title>Full genome sequence of Pseudorhodoplanes sinuspersici.</title>
        <authorList>
            <person name="Dastgheib S.M.M."/>
            <person name="Shavandi M."/>
            <person name="Tirandaz H."/>
        </authorList>
    </citation>
    <scope>NUCLEOTIDE SEQUENCE [LARGE SCALE GENOMIC DNA]</scope>
    <source>
        <strain evidence="3 4">RIPI110</strain>
    </source>
</reference>
<dbReference type="SUPFAM" id="SSF75304">
    <property type="entry name" value="Amidase signature (AS) enzymes"/>
    <property type="match status" value="1"/>
</dbReference>
<dbReference type="InterPro" id="IPR023631">
    <property type="entry name" value="Amidase_dom"/>
</dbReference>
<accession>A0A1W6ZY13</accession>
<name>A0A1W6ZY13_9HYPH</name>
<dbReference type="Pfam" id="PF01425">
    <property type="entry name" value="Amidase"/>
    <property type="match status" value="1"/>
</dbReference>
<dbReference type="InterPro" id="IPR000120">
    <property type="entry name" value="Amidase"/>
</dbReference>
<dbReference type="Proteomes" id="UP000194137">
    <property type="component" value="Chromosome"/>
</dbReference>
<dbReference type="PANTHER" id="PTHR11895">
    <property type="entry name" value="TRANSAMIDASE"/>
    <property type="match status" value="1"/>
</dbReference>
<organism evidence="3 4">
    <name type="scientific">Pseudorhodoplanes sinuspersici</name>
    <dbReference type="NCBI Taxonomy" id="1235591"/>
    <lineage>
        <taxon>Bacteria</taxon>
        <taxon>Pseudomonadati</taxon>
        <taxon>Pseudomonadota</taxon>
        <taxon>Alphaproteobacteria</taxon>
        <taxon>Hyphomicrobiales</taxon>
        <taxon>Pseudorhodoplanes</taxon>
    </lineage>
</organism>
<keyword evidence="4" id="KW-1185">Reference proteome</keyword>
<dbReference type="InterPro" id="IPR036928">
    <property type="entry name" value="AS_sf"/>
</dbReference>
<dbReference type="GO" id="GO:0003824">
    <property type="term" value="F:catalytic activity"/>
    <property type="evidence" value="ECO:0007669"/>
    <property type="project" value="InterPro"/>
</dbReference>
<dbReference type="Gene3D" id="3.90.1300.10">
    <property type="entry name" value="Amidase signature (AS) domain"/>
    <property type="match status" value="1"/>
</dbReference>
<dbReference type="PROSITE" id="PS00571">
    <property type="entry name" value="AMIDASES"/>
    <property type="match status" value="1"/>
</dbReference>
<evidence type="ECO:0000313" key="4">
    <source>
        <dbReference type="Proteomes" id="UP000194137"/>
    </source>
</evidence>
<dbReference type="RefSeq" id="WP_086090713.1">
    <property type="nucleotide sequence ID" value="NZ_CP021112.1"/>
</dbReference>
<evidence type="ECO:0000313" key="3">
    <source>
        <dbReference type="EMBL" id="ARQ02282.1"/>
    </source>
</evidence>
<proteinExistence type="predicted"/>
<comment type="function">
    <text evidence="1">Hydrolyzes indole-3-acetamide (IAM) into indole-3-acetic acid (IAA).</text>
</comment>
<dbReference type="OrthoDB" id="9811471at2"/>
<protein>
    <recommendedName>
        <fullName evidence="2">Indoleacetamide hydrolase</fullName>
    </recommendedName>
</protein>
<sequence length="473" mass="49312">MIDPALLSLSDIAANIRNRKISSVEATQGLLARIKDWQPLLNAFVRLDSEEALAAAREADTMLAKSGPMGPLHGVPLAHKDMYYVAGKPAGCGSKVREGWIAPATSTAIARLQDAGAFSIGALHMAEFAYGPTGHNAYLGPARNPWDPLHITGGSSSGSGAAVAARLTYAALGSDTGGSIRMPAHCCGVTGLKTTTGRVSRANAMPLSFTLDTVGPLARSAEDCALIAAAIAGPDPLDPVTDQSPIWSDDLAKRPANTLTIGVPTQFYVDGLDADVAAALDAAIKTFEKLGANIVSVELPDQTAVAAAALVVLAVEATSLHAPWLRTRAEDYTPQVRNRLENGLGYSAIEYLEALRWRGPALSAHLSAIGDVDIVLAPASRSAAPKITETDVGGGPNAEELVVAVMRFMRPVNYLGLPVLTVPAGWSAAGLPIGLQLIGRPFGDETCVALGRAFQQATDYHTRIPNLPRAQAA</sequence>
<dbReference type="KEGG" id="psin:CAK95_26655"/>
<dbReference type="AlphaFoldDB" id="A0A1W6ZY13"/>
<dbReference type="EMBL" id="CP021112">
    <property type="protein sequence ID" value="ARQ02282.1"/>
    <property type="molecule type" value="Genomic_DNA"/>
</dbReference>
<evidence type="ECO:0000256" key="2">
    <source>
        <dbReference type="ARBA" id="ARBA00021874"/>
    </source>
</evidence>